<evidence type="ECO:0000313" key="4">
    <source>
        <dbReference type="Proteomes" id="UP001472866"/>
    </source>
</evidence>
<gene>
    <name evidence="3" type="ORF">HKI87_03g21360</name>
</gene>
<reference evidence="3 4" key="1">
    <citation type="submission" date="2024-03" db="EMBL/GenBank/DDBJ databases">
        <title>Complete genome sequence of the green alga Chloropicon roscoffensis RCC1871.</title>
        <authorList>
            <person name="Lemieux C."/>
            <person name="Pombert J.-F."/>
            <person name="Otis C."/>
            <person name="Turmel M."/>
        </authorList>
    </citation>
    <scope>NUCLEOTIDE SEQUENCE [LARGE SCALE GENOMIC DNA]</scope>
    <source>
        <strain evidence="3 4">RCC1871</strain>
    </source>
</reference>
<dbReference type="CDD" id="cd15482">
    <property type="entry name" value="Sialidase_non-viral"/>
    <property type="match status" value="1"/>
</dbReference>
<name>A0AAX4P406_9CHLO</name>
<feature type="region of interest" description="Disordered" evidence="1">
    <location>
        <begin position="29"/>
        <end position="57"/>
    </location>
</feature>
<dbReference type="Pfam" id="PF13088">
    <property type="entry name" value="BNR_2"/>
    <property type="match status" value="1"/>
</dbReference>
<dbReference type="Proteomes" id="UP001472866">
    <property type="component" value="Chromosome 03"/>
</dbReference>
<sequence>MRSTFVLLAVGVFALVFLLDFVRVSTSLGGTGRPKRQASVQAYEQFTGERGGRPEPVGALREEKYDLDRSFDACARVGGNLEEEGGEHGSILVHRASPGLMQYNHMAMLDQLDNGSLVLVWQFSSGVEGVTDQRLALSLSADETGRSWSEPRVIPIDRNKEGGALWSPVLHSQHGKLLLLFAESSDCVIHKGGVKRFSPGGTIKSVEWDYSNAAGDFVWTKPNTVYNQSAGDALPKVLANKLIVLRSGELVLPMWSEKHGSCQKLREKGSAGVLVSSDSGVTWEKRGSLTAPDTWLIENTVVETSDGSILMLFRTKKGYIYKSTSSDKGFTWSKPRKTHESNPDAKIHALRLSNTTLALAYNNHKKFQKPEARRGCRTNLDVALSMDEGKSWKRSLRAEKEVDTGLRSHYPTLYFPGSGCKLFLAYTRFYHESVQAKSKWELFGTGEQAKAPLLGVFLRVLDFS</sequence>
<evidence type="ECO:0000259" key="2">
    <source>
        <dbReference type="Pfam" id="PF13088"/>
    </source>
</evidence>
<dbReference type="InterPro" id="IPR011040">
    <property type="entry name" value="Sialidase"/>
</dbReference>
<feature type="domain" description="Sialidase" evidence="2">
    <location>
        <begin position="117"/>
        <end position="413"/>
    </location>
</feature>
<dbReference type="AlphaFoldDB" id="A0AAX4P406"/>
<proteinExistence type="predicted"/>
<dbReference type="PANTHER" id="PTHR43752">
    <property type="entry name" value="BNR/ASP-BOX REPEAT FAMILY PROTEIN"/>
    <property type="match status" value="1"/>
</dbReference>
<keyword evidence="4" id="KW-1185">Reference proteome</keyword>
<dbReference type="EMBL" id="CP151503">
    <property type="protein sequence ID" value="WZN60602.1"/>
    <property type="molecule type" value="Genomic_DNA"/>
</dbReference>
<dbReference type="PANTHER" id="PTHR43752:SF2">
    <property type="entry name" value="BNR_ASP-BOX REPEAT FAMILY PROTEIN"/>
    <property type="match status" value="1"/>
</dbReference>
<dbReference type="InterPro" id="IPR036278">
    <property type="entry name" value="Sialidase_sf"/>
</dbReference>
<evidence type="ECO:0000256" key="1">
    <source>
        <dbReference type="SAM" id="MobiDB-lite"/>
    </source>
</evidence>
<evidence type="ECO:0000313" key="3">
    <source>
        <dbReference type="EMBL" id="WZN60602.1"/>
    </source>
</evidence>
<dbReference type="SUPFAM" id="SSF50939">
    <property type="entry name" value="Sialidases"/>
    <property type="match status" value="1"/>
</dbReference>
<organism evidence="3 4">
    <name type="scientific">Chloropicon roscoffensis</name>
    <dbReference type="NCBI Taxonomy" id="1461544"/>
    <lineage>
        <taxon>Eukaryota</taxon>
        <taxon>Viridiplantae</taxon>
        <taxon>Chlorophyta</taxon>
        <taxon>Chloropicophyceae</taxon>
        <taxon>Chloropicales</taxon>
        <taxon>Chloropicaceae</taxon>
        <taxon>Chloropicon</taxon>
    </lineage>
</organism>
<dbReference type="Gene3D" id="2.120.10.10">
    <property type="match status" value="1"/>
</dbReference>
<protein>
    <submittedName>
        <fullName evidence="3">Sialidase</fullName>
    </submittedName>
</protein>
<accession>A0AAX4P406</accession>